<protein>
    <submittedName>
        <fullName evidence="1">Uncharacterized protein</fullName>
    </submittedName>
</protein>
<evidence type="ECO:0000313" key="1">
    <source>
        <dbReference type="EMBL" id="CAA2976691.1"/>
    </source>
</evidence>
<comment type="caution">
    <text evidence="1">The sequence shown here is derived from an EMBL/GenBank/DDBJ whole genome shotgun (WGS) entry which is preliminary data.</text>
</comment>
<reference evidence="1 2" key="1">
    <citation type="submission" date="2019-12" db="EMBL/GenBank/DDBJ databases">
        <authorList>
            <person name="Alioto T."/>
            <person name="Alioto T."/>
            <person name="Gomez Garrido J."/>
        </authorList>
    </citation>
    <scope>NUCLEOTIDE SEQUENCE [LARGE SCALE GENOMIC DNA]</scope>
</reference>
<gene>
    <name evidence="1" type="ORF">OLEA9_A095082</name>
</gene>
<evidence type="ECO:0000313" key="2">
    <source>
        <dbReference type="Proteomes" id="UP000594638"/>
    </source>
</evidence>
<keyword evidence="2" id="KW-1185">Reference proteome</keyword>
<dbReference type="AlphaFoldDB" id="A0A8S0RC99"/>
<accession>A0A8S0RC99</accession>
<organism evidence="1 2">
    <name type="scientific">Olea europaea subsp. europaea</name>
    <dbReference type="NCBI Taxonomy" id="158383"/>
    <lineage>
        <taxon>Eukaryota</taxon>
        <taxon>Viridiplantae</taxon>
        <taxon>Streptophyta</taxon>
        <taxon>Embryophyta</taxon>
        <taxon>Tracheophyta</taxon>
        <taxon>Spermatophyta</taxon>
        <taxon>Magnoliopsida</taxon>
        <taxon>eudicotyledons</taxon>
        <taxon>Gunneridae</taxon>
        <taxon>Pentapetalae</taxon>
        <taxon>asterids</taxon>
        <taxon>lamiids</taxon>
        <taxon>Lamiales</taxon>
        <taxon>Oleaceae</taxon>
        <taxon>Oleeae</taxon>
        <taxon>Olea</taxon>
    </lineage>
</organism>
<proteinExistence type="predicted"/>
<name>A0A8S0RC99_OLEEU</name>
<dbReference type="Gramene" id="OE9A095082T1">
    <property type="protein sequence ID" value="OE9A095082C1"/>
    <property type="gene ID" value="OE9A095082"/>
</dbReference>
<dbReference type="EMBL" id="CACTIH010002513">
    <property type="protein sequence ID" value="CAA2976691.1"/>
    <property type="molecule type" value="Genomic_DNA"/>
</dbReference>
<dbReference type="Proteomes" id="UP000594638">
    <property type="component" value="Unassembled WGS sequence"/>
</dbReference>
<sequence length="320" mass="36235">MSLPRYLSTQMKSPGVSKTLIYGSALKSILRCKPKTKPWFAQYIIETFTLDPAKIEEFFKLGARSFASPFSIESASAFRHGQSPFVKFSDSSWYKHCRTPVLPKSMMNRSLGSRIPTGHTSVSSTLLVRTAARIHDNVLNAQSCLSQEVYATRPTIVHLILVHASLGGNEALVKQILTTRPALSREYFEHLARFRIAPVRECYDLIVTSTYRSNMGRSNSAPTSEVKELKKWLNTLSQLIERYPEMRRDEVDPSRAMTLGNGRSSPSFASVSFSLEHFRLSPYTAEQVVSSWLPTLRRIIWQRERKARADAEAVKAEPEE</sequence>